<keyword evidence="3" id="KW-1185">Reference proteome</keyword>
<feature type="compositionally biased region" description="Pro residues" evidence="1">
    <location>
        <begin position="83"/>
        <end position="92"/>
    </location>
</feature>
<sequence>MLRSNCHCLQSILSSTKPVSTAGRLRTPVFICTAGLVFNSVSSGDAAACVVRLLCFGAASIVRCRLQREPRSPIAPRSRAYRTPPPPPPTPASGPRLGPGRPERRRRSASGTNRTVRVSDEAEFRWLAFGGVQFMVHSVLCISR</sequence>
<evidence type="ECO:0000313" key="2">
    <source>
        <dbReference type="EMBL" id="KAJ1114653.1"/>
    </source>
</evidence>
<dbReference type="EMBL" id="JANPWB010000012">
    <property type="protein sequence ID" value="KAJ1114653.1"/>
    <property type="molecule type" value="Genomic_DNA"/>
</dbReference>
<dbReference type="AlphaFoldDB" id="A0AAV7NEW0"/>
<name>A0AAV7NEW0_PLEWA</name>
<dbReference type="Proteomes" id="UP001066276">
    <property type="component" value="Chromosome 8"/>
</dbReference>
<comment type="caution">
    <text evidence="2">The sequence shown here is derived from an EMBL/GenBank/DDBJ whole genome shotgun (WGS) entry which is preliminary data.</text>
</comment>
<protein>
    <submittedName>
        <fullName evidence="2">Uncharacterized protein</fullName>
    </submittedName>
</protein>
<accession>A0AAV7NEW0</accession>
<evidence type="ECO:0000313" key="3">
    <source>
        <dbReference type="Proteomes" id="UP001066276"/>
    </source>
</evidence>
<proteinExistence type="predicted"/>
<evidence type="ECO:0000256" key="1">
    <source>
        <dbReference type="SAM" id="MobiDB-lite"/>
    </source>
</evidence>
<organism evidence="2 3">
    <name type="scientific">Pleurodeles waltl</name>
    <name type="common">Iberian ribbed newt</name>
    <dbReference type="NCBI Taxonomy" id="8319"/>
    <lineage>
        <taxon>Eukaryota</taxon>
        <taxon>Metazoa</taxon>
        <taxon>Chordata</taxon>
        <taxon>Craniata</taxon>
        <taxon>Vertebrata</taxon>
        <taxon>Euteleostomi</taxon>
        <taxon>Amphibia</taxon>
        <taxon>Batrachia</taxon>
        <taxon>Caudata</taxon>
        <taxon>Salamandroidea</taxon>
        <taxon>Salamandridae</taxon>
        <taxon>Pleurodelinae</taxon>
        <taxon>Pleurodeles</taxon>
    </lineage>
</organism>
<reference evidence="2" key="1">
    <citation type="journal article" date="2022" name="bioRxiv">
        <title>Sequencing and chromosome-scale assembly of the giantPleurodeles waltlgenome.</title>
        <authorList>
            <person name="Brown T."/>
            <person name="Elewa A."/>
            <person name="Iarovenko S."/>
            <person name="Subramanian E."/>
            <person name="Araus A.J."/>
            <person name="Petzold A."/>
            <person name="Susuki M."/>
            <person name="Suzuki K.-i.T."/>
            <person name="Hayashi T."/>
            <person name="Toyoda A."/>
            <person name="Oliveira C."/>
            <person name="Osipova E."/>
            <person name="Leigh N.D."/>
            <person name="Simon A."/>
            <person name="Yun M.H."/>
        </authorList>
    </citation>
    <scope>NUCLEOTIDE SEQUENCE</scope>
    <source>
        <strain evidence="2">20211129_DDA</strain>
        <tissue evidence="2">Liver</tissue>
    </source>
</reference>
<gene>
    <name evidence="2" type="ORF">NDU88_002888</name>
</gene>
<feature type="region of interest" description="Disordered" evidence="1">
    <location>
        <begin position="73"/>
        <end position="114"/>
    </location>
</feature>